<dbReference type="InterPro" id="IPR035922">
    <property type="entry name" value="3H_dom_sf"/>
</dbReference>
<dbReference type="SUPFAM" id="SSF75500">
    <property type="entry name" value="Putative transcriptional regulator TM1602, C-terminal domain"/>
    <property type="match status" value="1"/>
</dbReference>
<sequence>MTEEKLPGAQRRNLLLNWLKTAENPMKGSELARRTNVSRQVIVQDISLLKALNEPIIATSQGYIYHSKETPPIQQHEKLVACRHSPQQTVDELYLIVDFGVLVKDVIIEHPVYGDLTASIMVSNRREVDEFMEKIRASKASYLSQLTDGLHLHTLAADTPEKLQQVKKALQAAGYLAQED</sequence>
<dbReference type="SUPFAM" id="SSF46785">
    <property type="entry name" value="Winged helix' DNA-binding domain"/>
    <property type="match status" value="1"/>
</dbReference>
<dbReference type="Pfam" id="PF02829">
    <property type="entry name" value="3H"/>
    <property type="match status" value="1"/>
</dbReference>
<dbReference type="InterPro" id="IPR026043">
    <property type="entry name" value="NadR"/>
</dbReference>
<comment type="caution">
    <text evidence="4">The sequence shown here is derived from an EMBL/GenBank/DDBJ whole genome shotgun (WGS) entry which is preliminary data.</text>
</comment>
<dbReference type="AlphaFoldDB" id="A0A7X2LY48"/>
<dbReference type="Pfam" id="PF08279">
    <property type="entry name" value="HTH_11"/>
    <property type="match status" value="1"/>
</dbReference>
<reference evidence="4 5" key="1">
    <citation type="submission" date="2019-11" db="EMBL/GenBank/DDBJ databases">
        <title>Bacillus lacus genome.</title>
        <authorList>
            <person name="Allen C.J."/>
            <person name="Newman J.D."/>
        </authorList>
    </citation>
    <scope>NUCLEOTIDE SEQUENCE [LARGE SCALE GENOMIC DNA]</scope>
    <source>
        <strain evidence="4 5">KCTC 33946</strain>
    </source>
</reference>
<dbReference type="InterPro" id="IPR036390">
    <property type="entry name" value="WH_DNA-bd_sf"/>
</dbReference>
<dbReference type="InterPro" id="IPR036388">
    <property type="entry name" value="WH-like_DNA-bd_sf"/>
</dbReference>
<dbReference type="PANTHER" id="PTHR40068">
    <property type="entry name" value="TRANSCRIPTION REPRESSOR NIAR-RELATED"/>
    <property type="match status" value="1"/>
</dbReference>
<dbReference type="InterPro" id="IPR004173">
    <property type="entry name" value="3H_domain"/>
</dbReference>
<dbReference type="OrthoDB" id="9792661at2"/>
<keyword evidence="5" id="KW-1185">Reference proteome</keyword>
<dbReference type="InterPro" id="IPR013196">
    <property type="entry name" value="HTH_11"/>
</dbReference>
<feature type="binding site" evidence="1">
    <location>
        <position position="84"/>
    </location>
    <ligand>
        <name>Ni(2+)</name>
        <dbReference type="ChEBI" id="CHEBI:49786"/>
    </ligand>
</feature>
<evidence type="ECO:0000313" key="4">
    <source>
        <dbReference type="EMBL" id="MRX71408.1"/>
    </source>
</evidence>
<accession>A0A7X2LY48</accession>
<dbReference type="Proteomes" id="UP000448867">
    <property type="component" value="Unassembled WGS sequence"/>
</dbReference>
<dbReference type="GO" id="GO:0046872">
    <property type="term" value="F:metal ion binding"/>
    <property type="evidence" value="ECO:0007669"/>
    <property type="project" value="UniProtKB-KW"/>
</dbReference>
<keyword evidence="1" id="KW-0479">Metal-binding</keyword>
<dbReference type="Gene3D" id="3.30.1340.20">
    <property type="entry name" value="3H domain"/>
    <property type="match status" value="1"/>
</dbReference>
<dbReference type="Gene3D" id="1.10.10.10">
    <property type="entry name" value="Winged helix-like DNA-binding domain superfamily/Winged helix DNA-binding domain"/>
    <property type="match status" value="1"/>
</dbReference>
<feature type="binding site" evidence="1">
    <location>
        <position position="92"/>
    </location>
    <ligand>
        <name>Ni(2+)</name>
        <dbReference type="ChEBI" id="CHEBI:49786"/>
    </ligand>
</feature>
<organism evidence="4 5">
    <name type="scientific">Metabacillus lacus</name>
    <dbReference type="NCBI Taxonomy" id="1983721"/>
    <lineage>
        <taxon>Bacteria</taxon>
        <taxon>Bacillati</taxon>
        <taxon>Bacillota</taxon>
        <taxon>Bacilli</taxon>
        <taxon>Bacillales</taxon>
        <taxon>Bacillaceae</taxon>
        <taxon>Metabacillus</taxon>
    </lineage>
</organism>
<evidence type="ECO:0000259" key="2">
    <source>
        <dbReference type="Pfam" id="PF02829"/>
    </source>
</evidence>
<protein>
    <submittedName>
        <fullName evidence="4">HTH domain-containing protein</fullName>
    </submittedName>
</protein>
<feature type="domain" description="Helix-turn-helix type 11" evidence="3">
    <location>
        <begin position="11"/>
        <end position="64"/>
    </location>
</feature>
<feature type="binding site" evidence="1">
    <location>
        <position position="153"/>
    </location>
    <ligand>
        <name>Ni(2+)</name>
        <dbReference type="ChEBI" id="CHEBI:49786"/>
    </ligand>
</feature>
<gene>
    <name evidence="4" type="ORF">GJU40_04375</name>
</gene>
<name>A0A7X2LY48_9BACI</name>
<evidence type="ECO:0000256" key="1">
    <source>
        <dbReference type="PIRSR" id="PIRSR037847-1"/>
    </source>
</evidence>
<dbReference type="EMBL" id="WKKI01000004">
    <property type="protein sequence ID" value="MRX71408.1"/>
    <property type="molecule type" value="Genomic_DNA"/>
</dbReference>
<dbReference type="PIRSF" id="PIRSF037847">
    <property type="entry name" value="NiaR"/>
    <property type="match status" value="1"/>
</dbReference>
<evidence type="ECO:0000313" key="5">
    <source>
        <dbReference type="Proteomes" id="UP000448867"/>
    </source>
</evidence>
<dbReference type="RefSeq" id="WP_154306534.1">
    <property type="nucleotide sequence ID" value="NZ_WKKI01000004.1"/>
</dbReference>
<feature type="binding site" evidence="1">
    <location>
        <position position="151"/>
    </location>
    <ligand>
        <name>Ni(2+)</name>
        <dbReference type="ChEBI" id="CHEBI:49786"/>
    </ligand>
</feature>
<dbReference type="PANTHER" id="PTHR40068:SF1">
    <property type="entry name" value="TRANSCRIPTION REPRESSOR NIAR-RELATED"/>
    <property type="match status" value="1"/>
</dbReference>
<evidence type="ECO:0000259" key="3">
    <source>
        <dbReference type="Pfam" id="PF08279"/>
    </source>
</evidence>
<feature type="domain" description="3H" evidence="2">
    <location>
        <begin position="80"/>
        <end position="176"/>
    </location>
</feature>
<keyword evidence="1" id="KW-0533">Nickel</keyword>
<proteinExistence type="predicted"/>